<name>A0A4Z2IH56_9TELE</name>
<proteinExistence type="predicted"/>
<evidence type="ECO:0000313" key="2">
    <source>
        <dbReference type="Proteomes" id="UP000314294"/>
    </source>
</evidence>
<dbReference type="Proteomes" id="UP000314294">
    <property type="component" value="Unassembled WGS sequence"/>
</dbReference>
<sequence length="129" mass="14564">MLEYQWRLNGDFLFAPLRDAYRQNDMPRLNEARCGCRDVLPAARIDQLHSRSSLSSPCWFCYLIGSPSSQRPIKSLKVEPFITPLFFGAVLEGRKPKKAWPAVTDAIHHRSPSRAAAAAIYHGLPTVKL</sequence>
<dbReference type="EMBL" id="SRLO01000084">
    <property type="protein sequence ID" value="TNN77349.1"/>
    <property type="molecule type" value="Genomic_DNA"/>
</dbReference>
<keyword evidence="2" id="KW-1185">Reference proteome</keyword>
<organism evidence="1 2">
    <name type="scientific">Liparis tanakae</name>
    <name type="common">Tanaka's snailfish</name>
    <dbReference type="NCBI Taxonomy" id="230148"/>
    <lineage>
        <taxon>Eukaryota</taxon>
        <taxon>Metazoa</taxon>
        <taxon>Chordata</taxon>
        <taxon>Craniata</taxon>
        <taxon>Vertebrata</taxon>
        <taxon>Euteleostomi</taxon>
        <taxon>Actinopterygii</taxon>
        <taxon>Neopterygii</taxon>
        <taxon>Teleostei</taxon>
        <taxon>Neoteleostei</taxon>
        <taxon>Acanthomorphata</taxon>
        <taxon>Eupercaria</taxon>
        <taxon>Perciformes</taxon>
        <taxon>Cottioidei</taxon>
        <taxon>Cottales</taxon>
        <taxon>Liparidae</taxon>
        <taxon>Liparis</taxon>
    </lineage>
</organism>
<accession>A0A4Z2IH56</accession>
<comment type="caution">
    <text evidence="1">The sequence shown here is derived from an EMBL/GenBank/DDBJ whole genome shotgun (WGS) entry which is preliminary data.</text>
</comment>
<dbReference type="AlphaFoldDB" id="A0A4Z2IH56"/>
<reference evidence="1 2" key="1">
    <citation type="submission" date="2019-03" db="EMBL/GenBank/DDBJ databases">
        <title>First draft genome of Liparis tanakae, snailfish: a comprehensive survey of snailfish specific genes.</title>
        <authorList>
            <person name="Kim W."/>
            <person name="Song I."/>
            <person name="Jeong J.-H."/>
            <person name="Kim D."/>
            <person name="Kim S."/>
            <person name="Ryu S."/>
            <person name="Song J.Y."/>
            <person name="Lee S.K."/>
        </authorList>
    </citation>
    <scope>NUCLEOTIDE SEQUENCE [LARGE SCALE GENOMIC DNA]</scope>
    <source>
        <tissue evidence="1">Muscle</tissue>
    </source>
</reference>
<evidence type="ECO:0000313" key="1">
    <source>
        <dbReference type="EMBL" id="TNN77349.1"/>
    </source>
</evidence>
<protein>
    <submittedName>
        <fullName evidence="1">Uncharacterized protein</fullName>
    </submittedName>
</protein>
<gene>
    <name evidence="1" type="ORF">EYF80_012463</name>
</gene>